<dbReference type="HOGENOM" id="CLU_1538988_0_0_10"/>
<keyword evidence="4 6" id="KW-0289">Folate biosynthesis</keyword>
<feature type="domain" description="Dihydroneopterin aldolase/epimerase" evidence="7">
    <location>
        <begin position="4"/>
        <end position="116"/>
    </location>
</feature>
<dbReference type="SMART" id="SM00905">
    <property type="entry name" value="FolB"/>
    <property type="match status" value="1"/>
</dbReference>
<keyword evidence="5 6" id="KW-0456">Lyase</keyword>
<dbReference type="EC" id="4.1.2.25" evidence="6"/>
<sequence>MGRIGIEGMEFYAYHGFYEEERKMGGRYRLDVYVETATGKVGKTDELGDTVNYETIYRAAKVEMAKPSKMIEHLAQRIMDRLRSILSKAADIELRLSKLDPPLGGPVSRTFVELRQNFVVKCGKCGKSFLQHEAGECWEKHGLIYPETKATLIRNHGPNICANCIQPHLIKNKD</sequence>
<evidence type="ECO:0000256" key="2">
    <source>
        <dbReference type="ARBA" id="ARBA00005013"/>
    </source>
</evidence>
<dbReference type="InterPro" id="IPR043133">
    <property type="entry name" value="GTP-CH-I_C/QueF"/>
</dbReference>
<comment type="function">
    <text evidence="6">Catalyzes the conversion of 7,8-dihydroneopterin to 6-hydroxymethyl-7,8-dihydropterin.</text>
</comment>
<dbReference type="NCBIfam" id="TIGR00526">
    <property type="entry name" value="folB_dom"/>
    <property type="match status" value="1"/>
</dbReference>
<keyword evidence="9" id="KW-1185">Reference proteome</keyword>
<dbReference type="SUPFAM" id="SSF55620">
    <property type="entry name" value="Tetrahydrobiopterin biosynthesis enzymes-like"/>
    <property type="match status" value="1"/>
</dbReference>
<evidence type="ECO:0000256" key="6">
    <source>
        <dbReference type="RuleBase" id="RU362079"/>
    </source>
</evidence>
<dbReference type="RefSeq" id="WP_015693455.1">
    <property type="nucleotide sequence ID" value="NC_016940.1"/>
</dbReference>
<evidence type="ECO:0000256" key="3">
    <source>
        <dbReference type="ARBA" id="ARBA00005708"/>
    </source>
</evidence>
<gene>
    <name evidence="8" type="primary">folB</name>
    <name evidence="8" type="ordered locus">SGRA_3128</name>
</gene>
<protein>
    <recommendedName>
        <fullName evidence="6">7,8-dihydroneopterin aldolase</fullName>
        <ecNumber evidence="6">4.1.2.25</ecNumber>
    </recommendedName>
</protein>
<dbReference type="UniPathway" id="UPA00077">
    <property type="reaction ID" value="UER00154"/>
</dbReference>
<name>H6KZT0_SAPGL</name>
<dbReference type="STRING" id="984262.SGRA_3128"/>
<reference evidence="8 9" key="1">
    <citation type="journal article" date="2012" name="Stand. Genomic Sci.">
        <title>Complete genome sequencing and analysis of Saprospira grandis str. Lewin, a predatory marine bacterium.</title>
        <authorList>
            <person name="Saw J.H."/>
            <person name="Yuryev A."/>
            <person name="Kanbe M."/>
            <person name="Hou S."/>
            <person name="Young A.G."/>
            <person name="Aizawa S."/>
            <person name="Alam M."/>
        </authorList>
    </citation>
    <scope>NUCLEOTIDE SEQUENCE [LARGE SCALE GENOMIC DNA]</scope>
    <source>
        <strain evidence="8 9">Lewin</strain>
    </source>
</reference>
<dbReference type="eggNOG" id="COG1539">
    <property type="taxonomic scope" value="Bacteria"/>
</dbReference>
<dbReference type="AlphaFoldDB" id="H6KZT0"/>
<dbReference type="EMBL" id="CP002831">
    <property type="protein sequence ID" value="AFC25856.1"/>
    <property type="molecule type" value="Genomic_DNA"/>
</dbReference>
<dbReference type="GO" id="GO:0004150">
    <property type="term" value="F:dihydroneopterin aldolase activity"/>
    <property type="evidence" value="ECO:0007669"/>
    <property type="project" value="UniProtKB-UniRule"/>
</dbReference>
<proteinExistence type="inferred from homology"/>
<evidence type="ECO:0000256" key="1">
    <source>
        <dbReference type="ARBA" id="ARBA00001353"/>
    </source>
</evidence>
<dbReference type="OrthoDB" id="9803748at2"/>
<dbReference type="Gene3D" id="3.30.1130.10">
    <property type="match status" value="1"/>
</dbReference>
<accession>H6KZT0</accession>
<dbReference type="PANTHER" id="PTHR42844">
    <property type="entry name" value="DIHYDRONEOPTERIN ALDOLASE 1-RELATED"/>
    <property type="match status" value="1"/>
</dbReference>
<dbReference type="PANTHER" id="PTHR42844:SF1">
    <property type="entry name" value="DIHYDRONEOPTERIN ALDOLASE 1-RELATED"/>
    <property type="match status" value="1"/>
</dbReference>
<comment type="catalytic activity">
    <reaction evidence="1 6">
        <text>7,8-dihydroneopterin = 6-hydroxymethyl-7,8-dihydropterin + glycolaldehyde</text>
        <dbReference type="Rhea" id="RHEA:10540"/>
        <dbReference type="ChEBI" id="CHEBI:17001"/>
        <dbReference type="ChEBI" id="CHEBI:17071"/>
        <dbReference type="ChEBI" id="CHEBI:44841"/>
        <dbReference type="EC" id="4.1.2.25"/>
    </reaction>
</comment>
<evidence type="ECO:0000313" key="8">
    <source>
        <dbReference type="EMBL" id="AFC25856.1"/>
    </source>
</evidence>
<dbReference type="GO" id="GO:0005737">
    <property type="term" value="C:cytoplasm"/>
    <property type="evidence" value="ECO:0007669"/>
    <property type="project" value="TreeGrafter"/>
</dbReference>
<evidence type="ECO:0000256" key="5">
    <source>
        <dbReference type="ARBA" id="ARBA00023239"/>
    </source>
</evidence>
<dbReference type="InterPro" id="IPR006156">
    <property type="entry name" value="Dihydroneopterin_aldolase"/>
</dbReference>
<dbReference type="GO" id="GO:0046654">
    <property type="term" value="P:tetrahydrofolate biosynthetic process"/>
    <property type="evidence" value="ECO:0007669"/>
    <property type="project" value="UniProtKB-UniRule"/>
</dbReference>
<dbReference type="KEGG" id="sgn:SGRA_3128"/>
<comment type="pathway">
    <text evidence="2 6">Cofactor biosynthesis; tetrahydrofolate biosynthesis; 2-amino-4-hydroxy-6-hydroxymethyl-7,8-dihydropteridine diphosphate from 7,8-dihydroneopterin triphosphate: step 3/4.</text>
</comment>
<comment type="similarity">
    <text evidence="3 6">Belongs to the DHNA family.</text>
</comment>
<dbReference type="NCBIfam" id="TIGR00525">
    <property type="entry name" value="folB"/>
    <property type="match status" value="1"/>
</dbReference>
<dbReference type="Proteomes" id="UP000007519">
    <property type="component" value="Chromosome"/>
</dbReference>
<dbReference type="InterPro" id="IPR006157">
    <property type="entry name" value="FolB_dom"/>
</dbReference>
<evidence type="ECO:0000313" key="9">
    <source>
        <dbReference type="Proteomes" id="UP000007519"/>
    </source>
</evidence>
<dbReference type="GO" id="GO:0046656">
    <property type="term" value="P:folic acid biosynthetic process"/>
    <property type="evidence" value="ECO:0007669"/>
    <property type="project" value="UniProtKB-UniRule"/>
</dbReference>
<evidence type="ECO:0000259" key="7">
    <source>
        <dbReference type="SMART" id="SM00905"/>
    </source>
</evidence>
<dbReference type="Pfam" id="PF02152">
    <property type="entry name" value="FolB"/>
    <property type="match status" value="1"/>
</dbReference>
<organism evidence="8 9">
    <name type="scientific">Saprospira grandis (strain Lewin)</name>
    <dbReference type="NCBI Taxonomy" id="984262"/>
    <lineage>
        <taxon>Bacteria</taxon>
        <taxon>Pseudomonadati</taxon>
        <taxon>Bacteroidota</taxon>
        <taxon>Saprospiria</taxon>
        <taxon>Saprospirales</taxon>
        <taxon>Saprospiraceae</taxon>
        <taxon>Saprospira</taxon>
    </lineage>
</organism>
<evidence type="ECO:0000256" key="4">
    <source>
        <dbReference type="ARBA" id="ARBA00022909"/>
    </source>
</evidence>